<feature type="domain" description="Peptidase M16 N-terminal" evidence="5">
    <location>
        <begin position="64"/>
        <end position="102"/>
    </location>
</feature>
<feature type="domain" description="Peptidase M16 C-terminal" evidence="6">
    <location>
        <begin position="278"/>
        <end position="452"/>
    </location>
</feature>
<dbReference type="AlphaFoldDB" id="A0A2M9XFZ9"/>
<evidence type="ECO:0000256" key="2">
    <source>
        <dbReference type="ARBA" id="ARBA00007261"/>
    </source>
</evidence>
<accession>A0A2M9XFZ9</accession>
<dbReference type="PANTHER" id="PTHR11851">
    <property type="entry name" value="METALLOPROTEASE"/>
    <property type="match status" value="1"/>
</dbReference>
<evidence type="ECO:0000313" key="8">
    <source>
        <dbReference type="Proteomes" id="UP000232196"/>
    </source>
</evidence>
<keyword evidence="8" id="KW-1185">Reference proteome</keyword>
<organism evidence="7 8">
    <name type="scientific">Leptospira hartskeerlii</name>
    <dbReference type="NCBI Taxonomy" id="2023177"/>
    <lineage>
        <taxon>Bacteria</taxon>
        <taxon>Pseudomonadati</taxon>
        <taxon>Spirochaetota</taxon>
        <taxon>Spirochaetia</taxon>
        <taxon>Leptospirales</taxon>
        <taxon>Leptospiraceae</taxon>
        <taxon>Leptospira</taxon>
    </lineage>
</organism>
<dbReference type="RefSeq" id="WP_100705385.1">
    <property type="nucleotide sequence ID" value="NZ_NPDL01000002.1"/>
</dbReference>
<comment type="similarity">
    <text evidence="2 3">Belongs to the peptidase M16 family.</text>
</comment>
<feature type="compositionally biased region" description="Basic and acidic residues" evidence="4">
    <location>
        <begin position="325"/>
        <end position="338"/>
    </location>
</feature>
<evidence type="ECO:0000256" key="4">
    <source>
        <dbReference type="SAM" id="MobiDB-lite"/>
    </source>
</evidence>
<name>A0A2M9XFZ9_9LEPT</name>
<proteinExistence type="inferred from homology"/>
<dbReference type="PANTHER" id="PTHR11851:SF49">
    <property type="entry name" value="MITOCHONDRIAL-PROCESSING PEPTIDASE SUBUNIT ALPHA"/>
    <property type="match status" value="1"/>
</dbReference>
<dbReference type="GO" id="GO:0006508">
    <property type="term" value="P:proteolysis"/>
    <property type="evidence" value="ECO:0007669"/>
    <property type="project" value="InterPro"/>
</dbReference>
<evidence type="ECO:0000256" key="1">
    <source>
        <dbReference type="ARBA" id="ARBA00001947"/>
    </source>
</evidence>
<evidence type="ECO:0000259" key="6">
    <source>
        <dbReference type="Pfam" id="PF05193"/>
    </source>
</evidence>
<dbReference type="GO" id="GO:0046872">
    <property type="term" value="F:metal ion binding"/>
    <property type="evidence" value="ECO:0007669"/>
    <property type="project" value="InterPro"/>
</dbReference>
<comment type="cofactor">
    <cofactor evidence="1">
        <name>Zn(2+)</name>
        <dbReference type="ChEBI" id="CHEBI:29105"/>
    </cofactor>
</comment>
<protein>
    <submittedName>
        <fullName evidence="7">Peptidase M16</fullName>
    </submittedName>
</protein>
<dbReference type="Gene3D" id="3.30.830.10">
    <property type="entry name" value="Metalloenzyme, LuxS/M16 peptidase-like"/>
    <property type="match status" value="3"/>
</dbReference>
<reference evidence="7 8" key="1">
    <citation type="submission" date="2017-07" db="EMBL/GenBank/DDBJ databases">
        <title>Leptospira spp. isolated from tropical soils.</title>
        <authorList>
            <person name="Thibeaux R."/>
            <person name="Iraola G."/>
            <person name="Ferres I."/>
            <person name="Bierque E."/>
            <person name="Girault D."/>
            <person name="Soupe-Gilbert M.-E."/>
            <person name="Picardeau M."/>
            <person name="Goarant C."/>
        </authorList>
    </citation>
    <scope>NUCLEOTIDE SEQUENCE [LARGE SCALE GENOMIC DNA]</scope>
    <source>
        <strain evidence="7 8">MCA1-C-A1</strain>
    </source>
</reference>
<evidence type="ECO:0000313" key="7">
    <source>
        <dbReference type="EMBL" id="PJZ26559.1"/>
    </source>
</evidence>
<evidence type="ECO:0000259" key="5">
    <source>
        <dbReference type="Pfam" id="PF00675"/>
    </source>
</evidence>
<dbReference type="Pfam" id="PF05193">
    <property type="entry name" value="Peptidase_M16_C"/>
    <property type="match status" value="1"/>
</dbReference>
<dbReference type="OrthoDB" id="9811314at2"/>
<gene>
    <name evidence="7" type="ORF">CH357_03425</name>
</gene>
<dbReference type="InterPro" id="IPR050361">
    <property type="entry name" value="MPP/UQCRC_Complex"/>
</dbReference>
<dbReference type="InterPro" id="IPR001431">
    <property type="entry name" value="Pept_M16_Zn_BS"/>
</dbReference>
<dbReference type="Proteomes" id="UP000232196">
    <property type="component" value="Unassembled WGS sequence"/>
</dbReference>
<dbReference type="InterPro" id="IPR007863">
    <property type="entry name" value="Peptidase_M16_C"/>
</dbReference>
<dbReference type="InterPro" id="IPR011249">
    <property type="entry name" value="Metalloenz_LuxS/M16"/>
</dbReference>
<dbReference type="PROSITE" id="PS00143">
    <property type="entry name" value="INSULINASE"/>
    <property type="match status" value="1"/>
</dbReference>
<dbReference type="InterPro" id="IPR011765">
    <property type="entry name" value="Pept_M16_N"/>
</dbReference>
<evidence type="ECO:0000256" key="3">
    <source>
        <dbReference type="RuleBase" id="RU004447"/>
    </source>
</evidence>
<dbReference type="GO" id="GO:0004222">
    <property type="term" value="F:metalloendopeptidase activity"/>
    <property type="evidence" value="ECO:0007669"/>
    <property type="project" value="InterPro"/>
</dbReference>
<dbReference type="Pfam" id="PF00675">
    <property type="entry name" value="Peptidase_M16"/>
    <property type="match status" value="1"/>
</dbReference>
<dbReference type="EMBL" id="NPDN01000002">
    <property type="protein sequence ID" value="PJZ26559.1"/>
    <property type="molecule type" value="Genomic_DNA"/>
</dbReference>
<comment type="caution">
    <text evidence="7">The sequence shown here is derived from an EMBL/GenBank/DDBJ whole genome shotgun (WGS) entry which is preliminary data.</text>
</comment>
<sequence>MWEYLSKSVISRFSFLFFTLCLFINVEASANEDIFSEIRTTLESRVRKVTLKNGIRLLMMKRADSPTVAVYTKFLVGAADETPEIAGTAHLLEHMLFKGTKNIGVTDAQKEKVYLDQIRVWGKRLDSYRLQERELAVKGEPVPEKLIKDKNILEIRFKNLLELHRKFVVSNEDSYIYEKNGGTGFNAYTTNDVTNYQILLPANRLEIWAKLESDRLKDPILREYYTERDVVLEERRMRVENQGMGILREKFLGAAFPKHSYGMPVIGYESNLPFLDIDKTEEFFRKNYRPHKMAIGIVGDLDFDKTEKLVRKYFEDIPDGPSPKLSHEPESFDHETRRVSVKHSSGPMKVMGWLTPASPHPDKPVFELIDAILSQGETGRLYKRLVLRDKLAQRVACWTGEPGERYANLFAVYVTNVRGADPDKIESSILEEIETLKKEPVTEEELAKIKNQIVADYIRGLNSNSKLADVLTYYELVAGDWTEIFDDYARLDRVTPEDIMRVAQKYFTPRNLTVGDLINSDGEKK</sequence>
<feature type="region of interest" description="Disordered" evidence="4">
    <location>
        <begin position="320"/>
        <end position="339"/>
    </location>
</feature>
<dbReference type="SUPFAM" id="SSF63411">
    <property type="entry name" value="LuxS/MPP-like metallohydrolase"/>
    <property type="match status" value="2"/>
</dbReference>